<evidence type="ECO:0000256" key="2">
    <source>
        <dbReference type="SAM" id="Phobius"/>
    </source>
</evidence>
<proteinExistence type="predicted"/>
<dbReference type="OrthoDB" id="9780873at2"/>
<evidence type="ECO:0000256" key="3">
    <source>
        <dbReference type="SAM" id="SignalP"/>
    </source>
</evidence>
<keyword evidence="2" id="KW-0812">Transmembrane</keyword>
<dbReference type="PANTHER" id="PTHR41542">
    <property type="entry name" value="BLL5807 PROTEIN"/>
    <property type="match status" value="1"/>
</dbReference>
<name>A0A1H0CF18_9HYPH</name>
<dbReference type="RefSeq" id="WP_090667776.1">
    <property type="nucleotide sequence ID" value="NZ_FNIT01000001.1"/>
</dbReference>
<evidence type="ECO:0000313" key="6">
    <source>
        <dbReference type="Proteomes" id="UP000198793"/>
    </source>
</evidence>
<gene>
    <name evidence="5" type="ORF">SAMN05192530_101280</name>
</gene>
<dbReference type="SMART" id="SM00978">
    <property type="entry name" value="Tim44"/>
    <property type="match status" value="1"/>
</dbReference>
<protein>
    <submittedName>
        <fullName evidence="5">Predicted lipid-binding transport protein, Tim44 family</fullName>
    </submittedName>
</protein>
<evidence type="ECO:0000256" key="1">
    <source>
        <dbReference type="SAM" id="MobiDB-lite"/>
    </source>
</evidence>
<keyword evidence="2" id="KW-0472">Membrane</keyword>
<keyword evidence="2" id="KW-1133">Transmembrane helix</keyword>
<sequence length="320" mass="33785">MTRRPFARFAVGLTALTLIFSSMAVDYAEARRGGSFGSRGTRTYQSAPATNTAPAAAPVQRSMTTPGQAAAPAAGAAAGAAGARASRFGSGLGGTLMRGLLIGGLFGLLMGAGFGGFAGFLGLLVQGLLIALVVMLAIRFFRRRKDAQQPAMAGMNPMRREAETMHGAQPLRGAGGGGAAVGRPGTDAVGVKPADLDVFEQRLVALQAAFSREDHDALDRIATPEVASYLAEEMAQNEARGIRTEASDVTLLQGDVAESWREGNREYATVAMRYGMRETTRDRRTGAIVDGVENRPVESTEIWTFVRERGDSWKLSAIQS</sequence>
<dbReference type="PANTHER" id="PTHR41542:SF1">
    <property type="entry name" value="BLL5807 PROTEIN"/>
    <property type="match status" value="1"/>
</dbReference>
<feature type="chain" id="PRO_5011615475" evidence="3">
    <location>
        <begin position="25"/>
        <end position="320"/>
    </location>
</feature>
<dbReference type="InterPro" id="IPR007379">
    <property type="entry name" value="Tim44-like_dom"/>
</dbReference>
<organism evidence="5 6">
    <name type="scientific">Aureimonas jatrophae</name>
    <dbReference type="NCBI Taxonomy" id="1166073"/>
    <lineage>
        <taxon>Bacteria</taxon>
        <taxon>Pseudomonadati</taxon>
        <taxon>Pseudomonadota</taxon>
        <taxon>Alphaproteobacteria</taxon>
        <taxon>Hyphomicrobiales</taxon>
        <taxon>Aurantimonadaceae</taxon>
        <taxon>Aureimonas</taxon>
    </lineage>
</organism>
<dbReference type="Pfam" id="PF04280">
    <property type="entry name" value="Tim44"/>
    <property type="match status" value="1"/>
</dbReference>
<dbReference type="Gene3D" id="3.10.450.240">
    <property type="match status" value="1"/>
</dbReference>
<feature type="domain" description="Tim44-like" evidence="4">
    <location>
        <begin position="177"/>
        <end position="320"/>
    </location>
</feature>
<keyword evidence="3" id="KW-0732">Signal</keyword>
<dbReference type="STRING" id="1166073.SAMN05192530_101280"/>
<dbReference type="InterPro" id="IPR032710">
    <property type="entry name" value="NTF2-like_dom_sf"/>
</dbReference>
<keyword evidence="6" id="KW-1185">Reference proteome</keyword>
<feature type="compositionally biased region" description="Low complexity" evidence="1">
    <location>
        <begin position="38"/>
        <end position="57"/>
    </location>
</feature>
<reference evidence="5 6" key="1">
    <citation type="submission" date="2016-10" db="EMBL/GenBank/DDBJ databases">
        <authorList>
            <person name="de Groot N.N."/>
        </authorList>
    </citation>
    <scope>NUCLEOTIDE SEQUENCE [LARGE SCALE GENOMIC DNA]</scope>
    <source>
        <strain evidence="6">L7-484,KACC 16230,DSM 25025</strain>
    </source>
</reference>
<accession>A0A1H0CF18</accession>
<evidence type="ECO:0000259" key="4">
    <source>
        <dbReference type="SMART" id="SM00978"/>
    </source>
</evidence>
<evidence type="ECO:0000313" key="5">
    <source>
        <dbReference type="EMBL" id="SDN56475.1"/>
    </source>
</evidence>
<dbReference type="SUPFAM" id="SSF54427">
    <property type="entry name" value="NTF2-like"/>
    <property type="match status" value="1"/>
</dbReference>
<feature type="region of interest" description="Disordered" evidence="1">
    <location>
        <begin position="34"/>
        <end position="57"/>
    </location>
</feature>
<dbReference type="EMBL" id="FNIT01000001">
    <property type="protein sequence ID" value="SDN56475.1"/>
    <property type="molecule type" value="Genomic_DNA"/>
</dbReference>
<dbReference type="AlphaFoldDB" id="A0A1H0CF18"/>
<feature type="transmembrane region" description="Helical" evidence="2">
    <location>
        <begin position="105"/>
        <end position="138"/>
    </location>
</feature>
<feature type="signal peptide" evidence="3">
    <location>
        <begin position="1"/>
        <end position="24"/>
    </location>
</feature>
<dbReference type="Proteomes" id="UP000198793">
    <property type="component" value="Unassembled WGS sequence"/>
</dbReference>